<protein>
    <recommendedName>
        <fullName evidence="5">CUB domain-containing protein</fullName>
    </recommendedName>
</protein>
<dbReference type="Pfam" id="PF00431">
    <property type="entry name" value="CUB"/>
    <property type="match status" value="2"/>
</dbReference>
<name>A0AAD5KWT4_9CRUS</name>
<keyword evidence="2" id="KW-1015">Disulfide bond</keyword>
<dbReference type="CDD" id="cd00041">
    <property type="entry name" value="CUB"/>
    <property type="match status" value="2"/>
</dbReference>
<reference evidence="6 7" key="1">
    <citation type="submission" date="2022-05" db="EMBL/GenBank/DDBJ databases">
        <title>A multi-omics perspective on studying reproductive biology in Daphnia sinensis.</title>
        <authorList>
            <person name="Jia J."/>
        </authorList>
    </citation>
    <scope>NUCLEOTIDE SEQUENCE [LARGE SCALE GENOMIC DNA]</scope>
    <source>
        <strain evidence="6 7">WSL</strain>
    </source>
</reference>
<comment type="caution">
    <text evidence="3">Lacks conserved residue(s) required for the propagation of feature annotation.</text>
</comment>
<dbReference type="SMART" id="SM00042">
    <property type="entry name" value="CUB"/>
    <property type="match status" value="2"/>
</dbReference>
<comment type="caution">
    <text evidence="6">The sequence shown here is derived from an EMBL/GenBank/DDBJ whole genome shotgun (WGS) entry which is preliminary data.</text>
</comment>
<dbReference type="PANTHER" id="PTHR24251">
    <property type="entry name" value="OVOCHYMASE-RELATED"/>
    <property type="match status" value="1"/>
</dbReference>
<evidence type="ECO:0000256" key="3">
    <source>
        <dbReference type="PROSITE-ProRule" id="PRU00059"/>
    </source>
</evidence>
<dbReference type="AlphaFoldDB" id="A0AAD5KWT4"/>
<sequence length="331" mass="36934">MDALRAVIVALSLLGVAIIYSDIVEDEANTFPNQESEPTPSTNINEEAELSGELLTGESGSFESPNYPTANHKLDYVWLIEVEPTKAIRLVLIDFDTETGFDYIIVHDGDNTEDPVLLVHSGNTVPPPTRSTRHKMLVRFVTNNKGTSRGFHANYFAVPPCFNAIQSSSGLIASPSFPFSYDSNMRCEWLITVGNSERVLLEFFDVNTEKDYDVIQIYDGDNDRAPFLQRISGDHRNEVVFQVSTSNVVLVSFTTDESISETGFAAKFTAGNHADLMQYFMEEYPDFLKDLEVDKETEGEKNVGQKIKTTISDAIMLYEGGVKSSNITYKE</sequence>
<dbReference type="FunFam" id="2.60.120.290:FF:000005">
    <property type="entry name" value="Procollagen C-endopeptidase enhancer 1"/>
    <property type="match status" value="1"/>
</dbReference>
<dbReference type="EMBL" id="WJBH02000010">
    <property type="protein sequence ID" value="KAI9551408.1"/>
    <property type="molecule type" value="Genomic_DNA"/>
</dbReference>
<feature type="signal peptide" evidence="4">
    <location>
        <begin position="1"/>
        <end position="21"/>
    </location>
</feature>
<dbReference type="InterPro" id="IPR035914">
    <property type="entry name" value="Sperma_CUB_dom_sf"/>
</dbReference>
<dbReference type="PANTHER" id="PTHR24251:SF30">
    <property type="entry name" value="MEMBRANE FRIZZLED-RELATED PROTEIN"/>
    <property type="match status" value="1"/>
</dbReference>
<dbReference type="InterPro" id="IPR000859">
    <property type="entry name" value="CUB_dom"/>
</dbReference>
<keyword evidence="4" id="KW-0732">Signal</keyword>
<gene>
    <name evidence="6" type="ORF">GHT06_021741</name>
</gene>
<proteinExistence type="predicted"/>
<feature type="domain" description="CUB" evidence="5">
    <location>
        <begin position="161"/>
        <end position="271"/>
    </location>
</feature>
<organism evidence="6 7">
    <name type="scientific">Daphnia sinensis</name>
    <dbReference type="NCBI Taxonomy" id="1820382"/>
    <lineage>
        <taxon>Eukaryota</taxon>
        <taxon>Metazoa</taxon>
        <taxon>Ecdysozoa</taxon>
        <taxon>Arthropoda</taxon>
        <taxon>Crustacea</taxon>
        <taxon>Branchiopoda</taxon>
        <taxon>Diplostraca</taxon>
        <taxon>Cladocera</taxon>
        <taxon>Anomopoda</taxon>
        <taxon>Daphniidae</taxon>
        <taxon>Daphnia</taxon>
        <taxon>Daphnia similis group</taxon>
    </lineage>
</organism>
<evidence type="ECO:0000313" key="7">
    <source>
        <dbReference type="Proteomes" id="UP000820818"/>
    </source>
</evidence>
<feature type="domain" description="CUB" evidence="5">
    <location>
        <begin position="51"/>
        <end position="158"/>
    </location>
</feature>
<keyword evidence="1" id="KW-0677">Repeat</keyword>
<evidence type="ECO:0000259" key="5">
    <source>
        <dbReference type="PROSITE" id="PS01180"/>
    </source>
</evidence>
<evidence type="ECO:0000256" key="1">
    <source>
        <dbReference type="ARBA" id="ARBA00022737"/>
    </source>
</evidence>
<feature type="chain" id="PRO_5042156162" description="CUB domain-containing protein" evidence="4">
    <location>
        <begin position="22"/>
        <end position="331"/>
    </location>
</feature>
<evidence type="ECO:0000256" key="4">
    <source>
        <dbReference type="SAM" id="SignalP"/>
    </source>
</evidence>
<evidence type="ECO:0000256" key="2">
    <source>
        <dbReference type="ARBA" id="ARBA00023157"/>
    </source>
</evidence>
<dbReference type="Proteomes" id="UP000820818">
    <property type="component" value="Linkage Group LG10"/>
</dbReference>
<accession>A0AAD5KWT4</accession>
<dbReference type="PROSITE" id="PS01180">
    <property type="entry name" value="CUB"/>
    <property type="match status" value="2"/>
</dbReference>
<evidence type="ECO:0000313" key="6">
    <source>
        <dbReference type="EMBL" id="KAI9551408.1"/>
    </source>
</evidence>
<dbReference type="Gene3D" id="2.60.120.290">
    <property type="entry name" value="Spermadhesin, CUB domain"/>
    <property type="match status" value="2"/>
</dbReference>
<dbReference type="SUPFAM" id="SSF49854">
    <property type="entry name" value="Spermadhesin, CUB domain"/>
    <property type="match status" value="2"/>
</dbReference>
<keyword evidence="7" id="KW-1185">Reference proteome</keyword>